<dbReference type="Proteomes" id="UP000008553">
    <property type="component" value="Unassembled WGS sequence"/>
</dbReference>
<dbReference type="AlphaFoldDB" id="Q7R9S4"/>
<dbReference type="PaxDb" id="73239-Q7R9S4"/>
<comment type="caution">
    <text evidence="1">The sequence shown here is derived from an EMBL/GenBank/DDBJ whole genome shotgun (WGS) entry which is preliminary data.</text>
</comment>
<evidence type="ECO:0000313" key="1">
    <source>
        <dbReference type="EMBL" id="EAA19072.1"/>
    </source>
</evidence>
<accession>Q7R9S4</accession>
<protein>
    <submittedName>
        <fullName evidence="1">Uncharacterized protein</fullName>
    </submittedName>
</protein>
<dbReference type="STRING" id="73239.Q7R9S4"/>
<reference evidence="1 2" key="1">
    <citation type="journal article" date="2002" name="Nature">
        <title>Genome sequence and comparative analysis of the model rodent malaria parasite Plasmodium yoelii yoelii.</title>
        <authorList>
            <person name="Carlton J.M."/>
            <person name="Angiuoli S.V."/>
            <person name="Suh B.B."/>
            <person name="Kooij T.W."/>
            <person name="Pertea M."/>
            <person name="Silva J.C."/>
            <person name="Ermolaeva M.D."/>
            <person name="Allen J.E."/>
            <person name="Selengut J.D."/>
            <person name="Koo H.L."/>
            <person name="Peterson J.D."/>
            <person name="Pop M."/>
            <person name="Kosack D.S."/>
            <person name="Shumway M.F."/>
            <person name="Bidwell S.L."/>
            <person name="Shallom S.J."/>
            <person name="van Aken S.E."/>
            <person name="Riedmuller S.B."/>
            <person name="Feldblyum T.V."/>
            <person name="Cho J.K."/>
            <person name="Quackenbush J."/>
            <person name="Sedegah M."/>
            <person name="Shoaibi A."/>
            <person name="Cummings L.M."/>
            <person name="Florens L."/>
            <person name="Yates J.R."/>
            <person name="Raine J.D."/>
            <person name="Sinden R.E."/>
            <person name="Harris M.A."/>
            <person name="Cunningham D.A."/>
            <person name="Preiser P.R."/>
            <person name="Bergman L.W."/>
            <person name="Vaidya A.B."/>
            <person name="van Lin L.H."/>
            <person name="Janse C.J."/>
            <person name="Waters A.P."/>
            <person name="Smith H.O."/>
            <person name="White O.R."/>
            <person name="Salzberg S.L."/>
            <person name="Venter J.C."/>
            <person name="Fraser C.M."/>
            <person name="Hoffman S.L."/>
            <person name="Gardner M.J."/>
            <person name="Carucci D.J."/>
        </authorList>
    </citation>
    <scope>NUCLEOTIDE SEQUENCE [LARGE SCALE GENOMIC DNA]</scope>
    <source>
        <strain evidence="1 2">17XNL</strain>
    </source>
</reference>
<name>Q7R9S4_PLAYO</name>
<sequence>MNKDEHFNKQKEGNMEAAKLVNDNVLNEQNRNCIKTQSTSSSVYSYMVNANNMQNMNYDKNLINPSVPSMEMYHNNPCHMNELNNEQMIYNLNNRNIGYYYYPYIPTTYNDEVYLN</sequence>
<gene>
    <name evidence="1" type="ORF">PY06786</name>
</gene>
<keyword evidence="2" id="KW-1185">Reference proteome</keyword>
<dbReference type="EMBL" id="AABL01002354">
    <property type="protein sequence ID" value="EAA19072.1"/>
    <property type="molecule type" value="Genomic_DNA"/>
</dbReference>
<evidence type="ECO:0000313" key="2">
    <source>
        <dbReference type="Proteomes" id="UP000008553"/>
    </source>
</evidence>
<proteinExistence type="predicted"/>
<organism evidence="1 2">
    <name type="scientific">Plasmodium yoelii yoelii</name>
    <dbReference type="NCBI Taxonomy" id="73239"/>
    <lineage>
        <taxon>Eukaryota</taxon>
        <taxon>Sar</taxon>
        <taxon>Alveolata</taxon>
        <taxon>Apicomplexa</taxon>
        <taxon>Aconoidasida</taxon>
        <taxon>Haemosporida</taxon>
        <taxon>Plasmodiidae</taxon>
        <taxon>Plasmodium</taxon>
        <taxon>Plasmodium (Vinckeia)</taxon>
    </lineage>
</organism>
<dbReference type="InParanoid" id="Q7R9S4"/>